<gene>
    <name evidence="6" type="ORF">GEMMAAP_19670</name>
</gene>
<evidence type="ECO:0000256" key="2">
    <source>
        <dbReference type="ARBA" id="ARBA00022692"/>
    </source>
</evidence>
<reference evidence="6 7" key="1">
    <citation type="journal article" date="2014" name="Proc. Natl. Acad. Sci. U.S.A.">
        <title>Functional type 2 photosynthetic reaction centers found in the rare bacterial phylum Gemmatimonadetes.</title>
        <authorList>
            <person name="Zeng Y."/>
            <person name="Feng F."/>
            <person name="Medova H."/>
            <person name="Dean J."/>
            <person name="Koblizek M."/>
        </authorList>
    </citation>
    <scope>NUCLEOTIDE SEQUENCE [LARGE SCALE GENOMIC DNA]</scope>
    <source>
        <strain evidence="6 7">AP64</strain>
    </source>
</reference>
<keyword evidence="4" id="KW-0472">Membrane</keyword>
<dbReference type="STRING" id="1379270.GEMMAAP_19670"/>
<dbReference type="KEGG" id="gph:GEMMAAP_19670"/>
<feature type="domain" description="TonB C-terminal" evidence="5">
    <location>
        <begin position="1"/>
        <end position="93"/>
    </location>
</feature>
<comment type="subcellular location">
    <subcellularLocation>
        <location evidence="1">Membrane</location>
        <topology evidence="1">Single-pass membrane protein</topology>
    </subcellularLocation>
</comment>
<evidence type="ECO:0000256" key="3">
    <source>
        <dbReference type="ARBA" id="ARBA00022989"/>
    </source>
</evidence>
<protein>
    <recommendedName>
        <fullName evidence="5">TonB C-terminal domain-containing protein</fullName>
    </recommendedName>
</protein>
<evidence type="ECO:0000256" key="4">
    <source>
        <dbReference type="ARBA" id="ARBA00023136"/>
    </source>
</evidence>
<sequence>MLNEDVPFRYPVSLYLQRIEGNVTLRLFLDADGRVVSDSTRVVQPSGHTALDSAAVAGAAQLRFRPARRAGTPIPVSLLYPVHFRHPDGRMPAGDTL</sequence>
<dbReference type="NCBIfam" id="TIGR01352">
    <property type="entry name" value="tonB_Cterm"/>
    <property type="match status" value="1"/>
</dbReference>
<keyword evidence="3" id="KW-1133">Transmembrane helix</keyword>
<proteinExistence type="predicted"/>
<evidence type="ECO:0000256" key="1">
    <source>
        <dbReference type="ARBA" id="ARBA00004167"/>
    </source>
</evidence>
<dbReference type="EMBL" id="CP011454">
    <property type="protein sequence ID" value="AMW07043.1"/>
    <property type="molecule type" value="Genomic_DNA"/>
</dbReference>
<dbReference type="PROSITE" id="PS52015">
    <property type="entry name" value="TONB_CTD"/>
    <property type="match status" value="1"/>
</dbReference>
<accession>A0A145Q681</accession>
<name>A0A145Q681_9BACT</name>
<reference evidence="6 7" key="2">
    <citation type="journal article" date="2016" name="Environ. Microbiol. Rep.">
        <title>Metagenomic evidence for the presence of phototrophic Gemmatimonadetes bacteria in diverse environments.</title>
        <authorList>
            <person name="Zeng Y."/>
            <person name="Baumbach J."/>
            <person name="Barbosa E.G."/>
            <person name="Azevedo V."/>
            <person name="Zhang C."/>
            <person name="Koblizek M."/>
        </authorList>
    </citation>
    <scope>NUCLEOTIDE SEQUENCE [LARGE SCALE GENOMIC DNA]</scope>
    <source>
        <strain evidence="6 7">AP64</strain>
    </source>
</reference>
<evidence type="ECO:0000313" key="6">
    <source>
        <dbReference type="EMBL" id="AMW07043.1"/>
    </source>
</evidence>
<organism evidence="6 7">
    <name type="scientific">Gemmatimonas phototrophica</name>
    <dbReference type="NCBI Taxonomy" id="1379270"/>
    <lineage>
        <taxon>Bacteria</taxon>
        <taxon>Pseudomonadati</taxon>
        <taxon>Gemmatimonadota</taxon>
        <taxon>Gemmatimonadia</taxon>
        <taxon>Gemmatimonadales</taxon>
        <taxon>Gemmatimonadaceae</taxon>
        <taxon>Gemmatimonas</taxon>
    </lineage>
</organism>
<keyword evidence="7" id="KW-1185">Reference proteome</keyword>
<dbReference type="Pfam" id="PF03544">
    <property type="entry name" value="TonB_C"/>
    <property type="match status" value="1"/>
</dbReference>
<dbReference type="Gene3D" id="3.30.1150.10">
    <property type="match status" value="1"/>
</dbReference>
<evidence type="ECO:0000313" key="7">
    <source>
        <dbReference type="Proteomes" id="UP000076404"/>
    </source>
</evidence>
<evidence type="ECO:0000259" key="5">
    <source>
        <dbReference type="PROSITE" id="PS52015"/>
    </source>
</evidence>
<dbReference type="InterPro" id="IPR006260">
    <property type="entry name" value="TonB/TolA_C"/>
</dbReference>
<dbReference type="SUPFAM" id="SSF74653">
    <property type="entry name" value="TolA/TonB C-terminal domain"/>
    <property type="match status" value="1"/>
</dbReference>
<dbReference type="InterPro" id="IPR037682">
    <property type="entry name" value="TonB_C"/>
</dbReference>
<dbReference type="GO" id="GO:0055085">
    <property type="term" value="P:transmembrane transport"/>
    <property type="evidence" value="ECO:0007669"/>
    <property type="project" value="InterPro"/>
</dbReference>
<dbReference type="AlphaFoldDB" id="A0A145Q681"/>
<keyword evidence="2" id="KW-0812">Transmembrane</keyword>
<dbReference type="eggNOG" id="COG0810">
    <property type="taxonomic scope" value="Bacteria"/>
</dbReference>
<dbReference type="Proteomes" id="UP000076404">
    <property type="component" value="Chromosome"/>
</dbReference>
<dbReference type="GO" id="GO:0016020">
    <property type="term" value="C:membrane"/>
    <property type="evidence" value="ECO:0007669"/>
    <property type="project" value="UniProtKB-SubCell"/>
</dbReference>